<evidence type="ECO:0000313" key="3">
    <source>
        <dbReference type="Proteomes" id="UP000239210"/>
    </source>
</evidence>
<dbReference type="InterPro" id="IPR025487">
    <property type="entry name" value="DUF4379"/>
</dbReference>
<protein>
    <recommendedName>
        <fullName evidence="1">Treble clef zinc finger domain-containing protein</fullName>
    </recommendedName>
</protein>
<dbReference type="AlphaFoldDB" id="A0A2T0T144"/>
<keyword evidence="3" id="KW-1185">Reference proteome</keyword>
<dbReference type="RefSeq" id="WP_106281519.1">
    <property type="nucleotide sequence ID" value="NZ_PVTG01000021.1"/>
</dbReference>
<reference evidence="2 3" key="1">
    <citation type="submission" date="2018-03" db="EMBL/GenBank/DDBJ databases">
        <title>Genomic Encyclopedia of Archaeal and Bacterial Type Strains, Phase II (KMG-II): from individual species to whole genera.</title>
        <authorList>
            <person name="Goeker M."/>
        </authorList>
    </citation>
    <scope>NUCLEOTIDE SEQUENCE [LARGE SCALE GENOMIC DNA]</scope>
    <source>
        <strain evidence="2 3">DSM 45416</strain>
    </source>
</reference>
<gene>
    <name evidence="2" type="ORF">LY71_12112</name>
</gene>
<comment type="caution">
    <text evidence="2">The sequence shown here is derived from an EMBL/GenBank/DDBJ whole genome shotgun (WGS) entry which is preliminary data.</text>
</comment>
<proteinExistence type="predicted"/>
<evidence type="ECO:0000259" key="1">
    <source>
        <dbReference type="Pfam" id="PF14311"/>
    </source>
</evidence>
<dbReference type="Pfam" id="PF14311">
    <property type="entry name" value="DUF4379"/>
    <property type="match status" value="1"/>
</dbReference>
<evidence type="ECO:0000313" key="2">
    <source>
        <dbReference type="EMBL" id="PRY39343.1"/>
    </source>
</evidence>
<sequence length="61" mass="7143">MATPFTPENIHQGDDDRWYHDGVDVTDRPVWFQCPEGHEYQFTLAEAVARRARCPECHPDQ</sequence>
<accession>A0A2T0T144</accession>
<feature type="domain" description="Treble clef zinc finger" evidence="1">
    <location>
        <begin position="28"/>
        <end position="59"/>
    </location>
</feature>
<organism evidence="2 3">
    <name type="scientific">Geodermatophilus tzadiensis</name>
    <dbReference type="NCBI Taxonomy" id="1137988"/>
    <lineage>
        <taxon>Bacteria</taxon>
        <taxon>Bacillati</taxon>
        <taxon>Actinomycetota</taxon>
        <taxon>Actinomycetes</taxon>
        <taxon>Geodermatophilales</taxon>
        <taxon>Geodermatophilaceae</taxon>
        <taxon>Geodermatophilus</taxon>
    </lineage>
</organism>
<dbReference type="Proteomes" id="UP000239210">
    <property type="component" value="Unassembled WGS sequence"/>
</dbReference>
<name>A0A2T0T144_9ACTN</name>
<dbReference type="EMBL" id="PVTG01000021">
    <property type="protein sequence ID" value="PRY39343.1"/>
    <property type="molecule type" value="Genomic_DNA"/>
</dbReference>
<dbReference type="OrthoDB" id="3196679at2"/>